<dbReference type="Pfam" id="PF02435">
    <property type="entry name" value="Glyco_hydro_68"/>
    <property type="match status" value="2"/>
</dbReference>
<dbReference type="Proteomes" id="UP000282837">
    <property type="component" value="Unassembled WGS sequence"/>
</dbReference>
<dbReference type="Gene3D" id="2.115.10.20">
    <property type="entry name" value="Glycosyl hydrolase domain, family 43"/>
    <property type="match status" value="1"/>
</dbReference>
<dbReference type="GO" id="GO:0016787">
    <property type="term" value="F:hydrolase activity"/>
    <property type="evidence" value="ECO:0007669"/>
    <property type="project" value="UniProtKB-KW"/>
</dbReference>
<evidence type="ECO:0000313" key="6">
    <source>
        <dbReference type="Proteomes" id="UP000282837"/>
    </source>
</evidence>
<feature type="binding site" evidence="2">
    <location>
        <begin position="207"/>
        <end position="208"/>
    </location>
    <ligand>
        <name>substrate</name>
    </ligand>
</feature>
<keyword evidence="5" id="KW-0378">Hydrolase</keyword>
<feature type="binding site" evidence="2">
    <location>
        <position position="124"/>
    </location>
    <ligand>
        <name>substrate</name>
    </ligand>
</feature>
<evidence type="ECO:0000313" key="5">
    <source>
        <dbReference type="EMBL" id="RVU07872.1"/>
    </source>
</evidence>
<keyword evidence="6" id="KW-1185">Reference proteome</keyword>
<comment type="similarity">
    <text evidence="1 4">Belongs to the glycosyl hydrolase 68 family.</text>
</comment>
<dbReference type="OrthoDB" id="3359526at2"/>
<gene>
    <name evidence="5" type="ORF">EOE18_02005</name>
</gene>
<evidence type="ECO:0000256" key="2">
    <source>
        <dbReference type="PIRSR" id="PIRSR603469-2"/>
    </source>
</evidence>
<evidence type="ECO:0000256" key="4">
    <source>
        <dbReference type="RuleBase" id="RU361220"/>
    </source>
</evidence>
<evidence type="ECO:0000256" key="3">
    <source>
        <dbReference type="PIRSR" id="PIRSR603469-4"/>
    </source>
</evidence>
<dbReference type="GO" id="GO:0050053">
    <property type="term" value="F:levansucrase activity"/>
    <property type="evidence" value="ECO:0007669"/>
    <property type="project" value="InterPro"/>
</dbReference>
<feature type="site" description="Transition state stabilizer" evidence="3">
    <location>
        <position position="208"/>
    </location>
</feature>
<evidence type="ECO:0000256" key="1">
    <source>
        <dbReference type="ARBA" id="ARBA00006775"/>
    </source>
</evidence>
<dbReference type="AlphaFoldDB" id="A0A437NDJ3"/>
<dbReference type="GO" id="GO:0009758">
    <property type="term" value="P:carbohydrate utilization"/>
    <property type="evidence" value="ECO:0007669"/>
    <property type="project" value="InterPro"/>
</dbReference>
<dbReference type="InterPro" id="IPR003469">
    <property type="entry name" value="Glyco_hydro_68"/>
</dbReference>
<sequence length="391" mass="42730">MSQPAPAFPASENPVTSHWTADHVAAIDDWSANTIPPIDRAQIKPILPSVDLWDLWPLQDADGSTTRFDGTSLWFVLCAPALPDPEDRHAIVRIRLMSLSADGVWADHGHALPDGLNPGSREWAGSALFHPESGEVTLFYTVAGYKGEEKSSYAQRLFQTRGKLTIDAGTFAITGWSEPQESFASDDHHYVLVNQRDGAPGFIKGFRDPAHFRDPADGQTYIVFTGSIKASTSAFNGCIGIARARDESLTAWDIMPPLVSADGLNNEQERPLLIHHGGLYYLFWSTQRKVFAPDGPNGPNGVYGMVADKVTGPYRPINGTGLVAANPESDPFQAYSWWVEQDLTVWGFIDYPGCTAQTKQDDPAWRRATFGGTPAPTFRLVLDGDNAKVSA</sequence>
<dbReference type="EMBL" id="SACO01000001">
    <property type="protein sequence ID" value="RVU07872.1"/>
    <property type="molecule type" value="Genomic_DNA"/>
</dbReference>
<dbReference type="SUPFAM" id="SSF75005">
    <property type="entry name" value="Arabinanase/levansucrase/invertase"/>
    <property type="match status" value="1"/>
</dbReference>
<feature type="binding site" evidence="2">
    <location>
        <position position="53"/>
    </location>
    <ligand>
        <name>substrate</name>
    </ligand>
</feature>
<dbReference type="RefSeq" id="WP_127705634.1">
    <property type="nucleotide sequence ID" value="NZ_SACO01000001.1"/>
</dbReference>
<proteinExistence type="inferred from homology"/>
<dbReference type="InterPro" id="IPR023296">
    <property type="entry name" value="Glyco_hydro_beta-prop_sf"/>
</dbReference>
<accession>A0A437NDJ3</accession>
<reference evidence="5 6" key="1">
    <citation type="submission" date="2019-01" db="EMBL/GenBank/DDBJ databases">
        <authorList>
            <person name="Chen W.-M."/>
        </authorList>
    </citation>
    <scope>NUCLEOTIDE SEQUENCE [LARGE SCALE GENOMIC DNA]</scope>
    <source>
        <strain evidence="5 6">FSY-9</strain>
    </source>
</reference>
<dbReference type="CDD" id="cd08997">
    <property type="entry name" value="GH68"/>
    <property type="match status" value="1"/>
</dbReference>
<comment type="caution">
    <text evidence="5">The sequence shown here is derived from an EMBL/GenBank/DDBJ whole genome shotgun (WGS) entry which is preliminary data.</text>
</comment>
<protein>
    <submittedName>
        <fullName evidence="5">Glycoside hydrolase family 68 protein</fullName>
    </submittedName>
</protein>
<organism evidence="5 6">
    <name type="scientific">Novosphingobium umbonatum</name>
    <dbReference type="NCBI Taxonomy" id="1908524"/>
    <lineage>
        <taxon>Bacteria</taxon>
        <taxon>Pseudomonadati</taxon>
        <taxon>Pseudomonadota</taxon>
        <taxon>Alphaproteobacteria</taxon>
        <taxon>Sphingomonadales</taxon>
        <taxon>Sphingomonadaceae</taxon>
        <taxon>Novosphingobium</taxon>
    </lineage>
</organism>
<name>A0A437NDJ3_9SPHN</name>